<dbReference type="AlphaFoldDB" id="A0A2T0LB46"/>
<evidence type="ECO:0000256" key="1">
    <source>
        <dbReference type="SAM" id="SignalP"/>
    </source>
</evidence>
<sequence>MKQILRPFFILLMMAALTIAGCSNSAEQGADAEKPGEKKNLGMQDVLSEADKALKEGKGLSYAITGNQTMTMDLNGQKEELEQTFDIDMDMTTDPLAMHMKGSMKMMGQEMPMEIYMVDNMMYQKTETGGWTKGQLDGLDMAQMGGQTQTPNQALEQLRQFVDKLRGDKQDENLKMSKEDGAYVIEVTVTKDVDAEFLGQMEDALRSAMVPQLEQSLPISKDDINVKVDKYVQKVWIDENNFQQKKVEQTMNAKMDIKDIKVDIVQDMKMDLKGNFEGTITVPEEAK</sequence>
<proteinExistence type="predicted"/>
<dbReference type="Gene3D" id="2.50.20.20">
    <property type="match status" value="1"/>
</dbReference>
<accession>A0A2T0LB46</accession>
<comment type="caution">
    <text evidence="2">The sequence shown here is derived from an EMBL/GenBank/DDBJ whole genome shotgun (WGS) entry which is preliminary data.</text>
</comment>
<organism evidence="2 3">
    <name type="scientific">Planifilum fimeticola</name>
    <dbReference type="NCBI Taxonomy" id="201975"/>
    <lineage>
        <taxon>Bacteria</taxon>
        <taxon>Bacillati</taxon>
        <taxon>Bacillota</taxon>
        <taxon>Bacilli</taxon>
        <taxon>Bacillales</taxon>
        <taxon>Thermoactinomycetaceae</taxon>
        <taxon>Planifilum</taxon>
    </lineage>
</organism>
<reference evidence="2 3" key="1">
    <citation type="submission" date="2018-03" db="EMBL/GenBank/DDBJ databases">
        <title>Genomic Encyclopedia of Archaeal and Bacterial Type Strains, Phase II (KMG-II): from individual species to whole genera.</title>
        <authorList>
            <person name="Goeker M."/>
        </authorList>
    </citation>
    <scope>NUCLEOTIDE SEQUENCE [LARGE SCALE GENOMIC DNA]</scope>
    <source>
        <strain evidence="2 3">DSM 44946</strain>
    </source>
</reference>
<dbReference type="SUPFAM" id="SSF89392">
    <property type="entry name" value="Prokaryotic lipoproteins and lipoprotein localization factors"/>
    <property type="match status" value="1"/>
</dbReference>
<dbReference type="EMBL" id="PVNE01000030">
    <property type="protein sequence ID" value="PRX39102.1"/>
    <property type="molecule type" value="Genomic_DNA"/>
</dbReference>
<dbReference type="PROSITE" id="PS51257">
    <property type="entry name" value="PROKAR_LIPOPROTEIN"/>
    <property type="match status" value="1"/>
</dbReference>
<dbReference type="Pfam" id="PF20316">
    <property type="entry name" value="DUF6612"/>
    <property type="match status" value="1"/>
</dbReference>
<evidence type="ECO:0000313" key="2">
    <source>
        <dbReference type="EMBL" id="PRX39102.1"/>
    </source>
</evidence>
<dbReference type="InterPro" id="IPR029046">
    <property type="entry name" value="LolA/LolB/LppX"/>
</dbReference>
<evidence type="ECO:0000313" key="3">
    <source>
        <dbReference type="Proteomes" id="UP000237797"/>
    </source>
</evidence>
<gene>
    <name evidence="2" type="ORF">CLV97_13042</name>
</gene>
<dbReference type="Proteomes" id="UP000237797">
    <property type="component" value="Unassembled WGS sequence"/>
</dbReference>
<protein>
    <recommendedName>
        <fullName evidence="4">Lipoprotein</fullName>
    </recommendedName>
</protein>
<dbReference type="RefSeq" id="WP_106346400.1">
    <property type="nucleotide sequence ID" value="NZ_PVNE01000030.1"/>
</dbReference>
<dbReference type="InterPro" id="IPR046720">
    <property type="entry name" value="DUF6612"/>
</dbReference>
<keyword evidence="1" id="KW-0732">Signal</keyword>
<keyword evidence="3" id="KW-1185">Reference proteome</keyword>
<name>A0A2T0LB46_9BACL</name>
<feature type="signal peptide" evidence="1">
    <location>
        <begin position="1"/>
        <end position="25"/>
    </location>
</feature>
<feature type="chain" id="PRO_5015437839" description="Lipoprotein" evidence="1">
    <location>
        <begin position="26"/>
        <end position="287"/>
    </location>
</feature>
<evidence type="ECO:0008006" key="4">
    <source>
        <dbReference type="Google" id="ProtNLM"/>
    </source>
</evidence>
<dbReference type="OrthoDB" id="1957331at2"/>